<evidence type="ECO:0000313" key="1">
    <source>
        <dbReference type="EMBL" id="CAF1549283.1"/>
    </source>
</evidence>
<dbReference type="AlphaFoldDB" id="A0A815X3X5"/>
<feature type="non-terminal residue" evidence="1">
    <location>
        <position position="66"/>
    </location>
</feature>
<gene>
    <name evidence="1" type="ORF">ZHD862_LOCUS39304</name>
</gene>
<dbReference type="EMBL" id="CAJNOT010016582">
    <property type="protein sequence ID" value="CAF1549283.1"/>
    <property type="molecule type" value="Genomic_DNA"/>
</dbReference>
<protein>
    <submittedName>
        <fullName evidence="1">Uncharacterized protein</fullName>
    </submittedName>
</protein>
<accession>A0A815X3X5</accession>
<dbReference type="Proteomes" id="UP000663864">
    <property type="component" value="Unassembled WGS sequence"/>
</dbReference>
<organism evidence="1 2">
    <name type="scientific">Rotaria sordida</name>
    <dbReference type="NCBI Taxonomy" id="392033"/>
    <lineage>
        <taxon>Eukaryota</taxon>
        <taxon>Metazoa</taxon>
        <taxon>Spiralia</taxon>
        <taxon>Gnathifera</taxon>
        <taxon>Rotifera</taxon>
        <taxon>Eurotatoria</taxon>
        <taxon>Bdelloidea</taxon>
        <taxon>Philodinida</taxon>
        <taxon>Philodinidae</taxon>
        <taxon>Rotaria</taxon>
    </lineage>
</organism>
<reference evidence="1" key="1">
    <citation type="submission" date="2021-02" db="EMBL/GenBank/DDBJ databases">
        <authorList>
            <person name="Nowell W R."/>
        </authorList>
    </citation>
    <scope>NUCLEOTIDE SEQUENCE</scope>
</reference>
<sequence length="66" mass="7897">MAKTHEHLVCQQFVQKRLNEMKIKYDQFSNELRTQLQSCPVILLQLQSTLDQHLKELVQIQQKYLA</sequence>
<evidence type="ECO:0000313" key="2">
    <source>
        <dbReference type="Proteomes" id="UP000663864"/>
    </source>
</evidence>
<comment type="caution">
    <text evidence="1">The sequence shown here is derived from an EMBL/GenBank/DDBJ whole genome shotgun (WGS) entry which is preliminary data.</text>
</comment>
<name>A0A815X3X5_9BILA</name>
<proteinExistence type="predicted"/>